<evidence type="ECO:0000313" key="2">
    <source>
        <dbReference type="Proteomes" id="UP000479190"/>
    </source>
</evidence>
<reference evidence="1 2" key="1">
    <citation type="submission" date="2020-02" db="EMBL/GenBank/DDBJ databases">
        <authorList>
            <person name="Ferguson B K."/>
        </authorList>
    </citation>
    <scope>NUCLEOTIDE SEQUENCE [LARGE SCALE GENOMIC DNA]</scope>
</reference>
<name>A0A6H5I390_9HYME</name>
<sequence length="261" mass="29315">MSGTKTDLVTLRTRRHRQRNQTATTSEICPRTDNCRSDGQHSVEFTIDKTQSCSKMRRMRLPMPTSCELSVGPDVCSNQSGSSVQNIRRQVLRVPWQVERRWSWSSVTCGQARSLTSGAHACEREELAQRESIVGQMKMPAERAMPPSSPHASPARCYQDQQAPMLEQTVATRSTRTYGENIRTVMSRLRDSERKNLTQGSLSMVRPHSGCPFPRAAYVAISATTTLQQEQFIPAFTTWRNYEKHTGGSRSHTAPGTDNVP</sequence>
<proteinExistence type="predicted"/>
<organism evidence="1 2">
    <name type="scientific">Trichogramma brassicae</name>
    <dbReference type="NCBI Taxonomy" id="86971"/>
    <lineage>
        <taxon>Eukaryota</taxon>
        <taxon>Metazoa</taxon>
        <taxon>Ecdysozoa</taxon>
        <taxon>Arthropoda</taxon>
        <taxon>Hexapoda</taxon>
        <taxon>Insecta</taxon>
        <taxon>Pterygota</taxon>
        <taxon>Neoptera</taxon>
        <taxon>Endopterygota</taxon>
        <taxon>Hymenoptera</taxon>
        <taxon>Apocrita</taxon>
        <taxon>Proctotrupomorpha</taxon>
        <taxon>Chalcidoidea</taxon>
        <taxon>Trichogrammatidae</taxon>
        <taxon>Trichogramma</taxon>
    </lineage>
</organism>
<gene>
    <name evidence="1" type="ORF">TBRA_LOCUS2930</name>
</gene>
<accession>A0A6H5I390</accession>
<dbReference type="Proteomes" id="UP000479190">
    <property type="component" value="Unassembled WGS sequence"/>
</dbReference>
<dbReference type="EMBL" id="CADCXV010000585">
    <property type="protein sequence ID" value="CAB0030946.1"/>
    <property type="molecule type" value="Genomic_DNA"/>
</dbReference>
<protein>
    <submittedName>
        <fullName evidence="1">Uncharacterized protein</fullName>
    </submittedName>
</protein>
<evidence type="ECO:0000313" key="1">
    <source>
        <dbReference type="EMBL" id="CAB0030946.1"/>
    </source>
</evidence>
<dbReference type="AlphaFoldDB" id="A0A6H5I390"/>
<keyword evidence="2" id="KW-1185">Reference proteome</keyword>